<evidence type="ECO:0000256" key="3">
    <source>
        <dbReference type="ARBA" id="ARBA00022723"/>
    </source>
</evidence>
<organism evidence="7 8">
    <name type="scientific">Dothidotthia symphoricarpi CBS 119687</name>
    <dbReference type="NCBI Taxonomy" id="1392245"/>
    <lineage>
        <taxon>Eukaryota</taxon>
        <taxon>Fungi</taxon>
        <taxon>Dikarya</taxon>
        <taxon>Ascomycota</taxon>
        <taxon>Pezizomycotina</taxon>
        <taxon>Dothideomycetes</taxon>
        <taxon>Pleosporomycetidae</taxon>
        <taxon>Pleosporales</taxon>
        <taxon>Dothidotthiaceae</taxon>
        <taxon>Dothidotthia</taxon>
    </lineage>
</organism>
<evidence type="ECO:0000256" key="5">
    <source>
        <dbReference type="PIRSR" id="PIRSR602401-1"/>
    </source>
</evidence>
<keyword evidence="6" id="KW-0812">Transmembrane</keyword>
<accession>A0A6A6ARC0</accession>
<keyword evidence="6" id="KW-0472">Membrane</keyword>
<dbReference type="InterPro" id="IPR036396">
    <property type="entry name" value="Cyt_P450_sf"/>
</dbReference>
<keyword evidence="5" id="KW-0349">Heme</keyword>
<protein>
    <submittedName>
        <fullName evidence="7">Cytochrome P450 3A30</fullName>
    </submittedName>
</protein>
<evidence type="ECO:0000256" key="4">
    <source>
        <dbReference type="ARBA" id="ARBA00023004"/>
    </source>
</evidence>
<dbReference type="SUPFAM" id="SSF48264">
    <property type="entry name" value="Cytochrome P450"/>
    <property type="match status" value="1"/>
</dbReference>
<dbReference type="PANTHER" id="PTHR24305:SF232">
    <property type="entry name" value="P450, PUTATIVE (EUROFUNG)-RELATED"/>
    <property type="match status" value="1"/>
</dbReference>
<keyword evidence="8" id="KW-1185">Reference proteome</keyword>
<dbReference type="GO" id="GO:0016705">
    <property type="term" value="F:oxidoreductase activity, acting on paired donors, with incorporation or reduction of molecular oxygen"/>
    <property type="evidence" value="ECO:0007669"/>
    <property type="project" value="InterPro"/>
</dbReference>
<proteinExistence type="inferred from homology"/>
<dbReference type="GO" id="GO:0020037">
    <property type="term" value="F:heme binding"/>
    <property type="evidence" value="ECO:0007669"/>
    <property type="project" value="InterPro"/>
</dbReference>
<feature type="binding site" description="axial binding residue" evidence="5">
    <location>
        <position position="459"/>
    </location>
    <ligand>
        <name>heme</name>
        <dbReference type="ChEBI" id="CHEBI:30413"/>
    </ligand>
    <ligandPart>
        <name>Fe</name>
        <dbReference type="ChEBI" id="CHEBI:18248"/>
    </ligandPart>
</feature>
<sequence length="532" mass="60446">MGNSGLLSWTSLVVSGVVAGLAYFVVKFVNHRRSYKGLPMPPHDFFWGHLKLVGELSRALPKDTHFQYITTTIGRDYDMPSVFYLDLWPLGPSCMIITDPDLALQVTGNHDHEKHDEEKSVIDPFIGAGNIVTSAGARWKHLHKQLSPAFSISNIAAMRGGIAEETMKFRGLMKELAQSGEDFRMDDYGQRLMFDIIGKATFSVSLHAQENGSLALEYWEKMCRTHMVLRESWNPIKNLFLKQKIRKIRIQFDAVLTKLVRERFDVVRRDKVDMSEKRGLGIMDLILRDDIQAGMQDLSPQFIADALSQVKTMLVAGTGTTSDTLCFANMFLSTHPEILQRLREEHDTVFTKGVDATYAMLCAEPHKLSDLTLTTNVIKEVLRFFPIGSTVRCENKAGFVMFQGQRYTTKGQMLAPQALGLHMDPRWFENPTVFDPDRFARADFPRHAWRPFERGPRACLGQPLAMDELKIVLLLTAREFDFTCANLRPNKTPKVGWSDLDLTFGDLAFQEFCFEAKPRDGMPMNVKMSSWS</sequence>
<dbReference type="PANTHER" id="PTHR24305">
    <property type="entry name" value="CYTOCHROME P450"/>
    <property type="match status" value="1"/>
</dbReference>
<dbReference type="Pfam" id="PF00067">
    <property type="entry name" value="p450"/>
    <property type="match status" value="1"/>
</dbReference>
<evidence type="ECO:0000256" key="6">
    <source>
        <dbReference type="SAM" id="Phobius"/>
    </source>
</evidence>
<dbReference type="RefSeq" id="XP_033527448.1">
    <property type="nucleotide sequence ID" value="XM_033669469.1"/>
</dbReference>
<evidence type="ECO:0000313" key="8">
    <source>
        <dbReference type="Proteomes" id="UP000799771"/>
    </source>
</evidence>
<dbReference type="InterPro" id="IPR002401">
    <property type="entry name" value="Cyt_P450_E_grp-I"/>
</dbReference>
<dbReference type="Gene3D" id="1.10.630.10">
    <property type="entry name" value="Cytochrome P450"/>
    <property type="match status" value="1"/>
</dbReference>
<gene>
    <name evidence="7" type="ORF">P153DRAFT_373675</name>
</gene>
<dbReference type="EMBL" id="ML977500">
    <property type="protein sequence ID" value="KAF2133061.1"/>
    <property type="molecule type" value="Genomic_DNA"/>
</dbReference>
<name>A0A6A6ARC0_9PLEO</name>
<comment type="cofactor">
    <cofactor evidence="1 5">
        <name>heme</name>
        <dbReference type="ChEBI" id="CHEBI:30413"/>
    </cofactor>
</comment>
<keyword evidence="3 5" id="KW-0479">Metal-binding</keyword>
<dbReference type="InterPro" id="IPR050121">
    <property type="entry name" value="Cytochrome_P450_monoxygenase"/>
</dbReference>
<dbReference type="PRINTS" id="PR00385">
    <property type="entry name" value="P450"/>
</dbReference>
<evidence type="ECO:0000256" key="1">
    <source>
        <dbReference type="ARBA" id="ARBA00001971"/>
    </source>
</evidence>
<dbReference type="Proteomes" id="UP000799771">
    <property type="component" value="Unassembled WGS sequence"/>
</dbReference>
<dbReference type="GO" id="GO:0005506">
    <property type="term" value="F:iron ion binding"/>
    <property type="evidence" value="ECO:0007669"/>
    <property type="project" value="InterPro"/>
</dbReference>
<dbReference type="GO" id="GO:0004497">
    <property type="term" value="F:monooxygenase activity"/>
    <property type="evidence" value="ECO:0007669"/>
    <property type="project" value="InterPro"/>
</dbReference>
<dbReference type="AlphaFoldDB" id="A0A6A6ARC0"/>
<comment type="similarity">
    <text evidence="2">Belongs to the cytochrome P450 family.</text>
</comment>
<dbReference type="GeneID" id="54409901"/>
<reference evidence="7" key="1">
    <citation type="journal article" date="2020" name="Stud. Mycol.">
        <title>101 Dothideomycetes genomes: a test case for predicting lifestyles and emergence of pathogens.</title>
        <authorList>
            <person name="Haridas S."/>
            <person name="Albert R."/>
            <person name="Binder M."/>
            <person name="Bloem J."/>
            <person name="Labutti K."/>
            <person name="Salamov A."/>
            <person name="Andreopoulos B."/>
            <person name="Baker S."/>
            <person name="Barry K."/>
            <person name="Bills G."/>
            <person name="Bluhm B."/>
            <person name="Cannon C."/>
            <person name="Castanera R."/>
            <person name="Culley D."/>
            <person name="Daum C."/>
            <person name="Ezra D."/>
            <person name="Gonzalez J."/>
            <person name="Henrissat B."/>
            <person name="Kuo A."/>
            <person name="Liang C."/>
            <person name="Lipzen A."/>
            <person name="Lutzoni F."/>
            <person name="Magnuson J."/>
            <person name="Mondo S."/>
            <person name="Nolan M."/>
            <person name="Ohm R."/>
            <person name="Pangilinan J."/>
            <person name="Park H.-J."/>
            <person name="Ramirez L."/>
            <person name="Alfaro M."/>
            <person name="Sun H."/>
            <person name="Tritt A."/>
            <person name="Yoshinaga Y."/>
            <person name="Zwiers L.-H."/>
            <person name="Turgeon B."/>
            <person name="Goodwin S."/>
            <person name="Spatafora J."/>
            <person name="Crous P."/>
            <person name="Grigoriev I."/>
        </authorList>
    </citation>
    <scope>NUCLEOTIDE SEQUENCE</scope>
    <source>
        <strain evidence="7">CBS 119687</strain>
    </source>
</reference>
<dbReference type="PRINTS" id="PR00463">
    <property type="entry name" value="EP450I"/>
</dbReference>
<evidence type="ECO:0000256" key="2">
    <source>
        <dbReference type="ARBA" id="ARBA00010617"/>
    </source>
</evidence>
<dbReference type="InterPro" id="IPR001128">
    <property type="entry name" value="Cyt_P450"/>
</dbReference>
<keyword evidence="6" id="KW-1133">Transmembrane helix</keyword>
<keyword evidence="4 5" id="KW-0408">Iron</keyword>
<dbReference type="OrthoDB" id="10029320at2759"/>
<feature type="transmembrane region" description="Helical" evidence="6">
    <location>
        <begin position="6"/>
        <end position="26"/>
    </location>
</feature>
<evidence type="ECO:0000313" key="7">
    <source>
        <dbReference type="EMBL" id="KAF2133061.1"/>
    </source>
</evidence>